<keyword evidence="5" id="KW-1185">Reference proteome</keyword>
<sequence>MWIEKFKNKDGKTQYRYYEKFKDTYTNKWRRTSIVLNTNNKQSKREAIKLLDEKISQTLSKDSMKIEDVTFHEVINQWFSLHIKTSGIKATTLKNHKTLVKHLKESIDNNVLLSKIDFPFLQTLILDVFDNYKSNVAIRISNILNNILKHADSYYKTNLKIIYNDVTIPRKAKTIDEIEKEEQKQYNYLEMNTVLKIRDNILNSKYNNKRLKFLVASIIELQALTGLRVGEVQALQVSNIDLNNKTITVNGTIHWIKYEEGYGYKDTAKTKGSHRVITINKRSCEILKSVILNHKKMAQWHDKYNDRGFIFTTAGGNPLYSHKINRLLAIAAKNLELDKHITTHTFRHTHISLLVEMNISLKAIMKRVGHTDEKTTIKVYTHVTEKMDKLLVEKLDSIPS</sequence>
<feature type="domain" description="Core-binding (CB)" evidence="3">
    <location>
        <begin position="69"/>
        <end position="152"/>
    </location>
</feature>
<protein>
    <submittedName>
        <fullName evidence="4">Site-specific integrase</fullName>
    </submittedName>
</protein>
<organism evidence="4 5">
    <name type="scientific">Mammaliicoccus lentus</name>
    <name type="common">Staphylococcus lentus</name>
    <dbReference type="NCBI Taxonomy" id="42858"/>
    <lineage>
        <taxon>Bacteria</taxon>
        <taxon>Bacillati</taxon>
        <taxon>Bacillota</taxon>
        <taxon>Bacilli</taxon>
        <taxon>Bacillales</taxon>
        <taxon>Staphylococcaceae</taxon>
        <taxon>Mammaliicoccus</taxon>
    </lineage>
</organism>
<dbReference type="Proteomes" id="UP000770161">
    <property type="component" value="Unassembled WGS sequence"/>
</dbReference>
<dbReference type="RefSeq" id="WP_216683137.1">
    <property type="nucleotide sequence ID" value="NZ_JAHLZN010000001.1"/>
</dbReference>
<comment type="caution">
    <text evidence="4">The sequence shown here is derived from an EMBL/GenBank/DDBJ whole genome shotgun (WGS) entry which is preliminary data.</text>
</comment>
<dbReference type="InterPro" id="IPR050090">
    <property type="entry name" value="Tyrosine_recombinase_XerCD"/>
</dbReference>
<reference evidence="4 5" key="1">
    <citation type="submission" date="2021-06" db="EMBL/GenBank/DDBJ databases">
        <title>Staphylococcus lentus K169 genome sequencing.</title>
        <authorList>
            <person name="Sundareshan S."/>
            <person name="Akhila D.S."/>
            <person name="Prachi D."/>
            <person name="Sivakumar R."/>
            <person name="Rajendhran J."/>
            <person name="Isloor S."/>
            <person name="Hegde N.R."/>
        </authorList>
    </citation>
    <scope>NUCLEOTIDE SEQUENCE [LARGE SCALE GENOMIC DNA]</scope>
    <source>
        <strain evidence="4 5">K169</strain>
    </source>
</reference>
<evidence type="ECO:0000256" key="1">
    <source>
        <dbReference type="PROSITE-ProRule" id="PRU01248"/>
    </source>
</evidence>
<dbReference type="Pfam" id="PF00589">
    <property type="entry name" value="Phage_integrase"/>
    <property type="match status" value="1"/>
</dbReference>
<dbReference type="InterPro" id="IPR002104">
    <property type="entry name" value="Integrase_catalytic"/>
</dbReference>
<accession>A0ABS6GVF3</accession>
<evidence type="ECO:0000259" key="3">
    <source>
        <dbReference type="PROSITE" id="PS51900"/>
    </source>
</evidence>
<dbReference type="PROSITE" id="PS51900">
    <property type="entry name" value="CB"/>
    <property type="match status" value="1"/>
</dbReference>
<dbReference type="PANTHER" id="PTHR30349:SF64">
    <property type="entry name" value="PROPHAGE INTEGRASE INTD-RELATED"/>
    <property type="match status" value="1"/>
</dbReference>
<gene>
    <name evidence="4" type="ORF">KQ656_00885</name>
</gene>
<dbReference type="CDD" id="cd01189">
    <property type="entry name" value="INT_ICEBs1_C_like"/>
    <property type="match status" value="1"/>
</dbReference>
<dbReference type="PROSITE" id="PS51898">
    <property type="entry name" value="TYR_RECOMBINASE"/>
    <property type="match status" value="1"/>
</dbReference>
<dbReference type="EMBL" id="JAHLZN010000001">
    <property type="protein sequence ID" value="MBU6112488.1"/>
    <property type="molecule type" value="Genomic_DNA"/>
</dbReference>
<feature type="domain" description="Tyr recombinase" evidence="2">
    <location>
        <begin position="184"/>
        <end position="393"/>
    </location>
</feature>
<name>A0ABS6GVF3_MAMLE</name>
<evidence type="ECO:0000313" key="4">
    <source>
        <dbReference type="EMBL" id="MBU6112488.1"/>
    </source>
</evidence>
<evidence type="ECO:0000313" key="5">
    <source>
        <dbReference type="Proteomes" id="UP000770161"/>
    </source>
</evidence>
<dbReference type="InterPro" id="IPR044068">
    <property type="entry name" value="CB"/>
</dbReference>
<keyword evidence="1" id="KW-0238">DNA-binding</keyword>
<proteinExistence type="predicted"/>
<dbReference type="PANTHER" id="PTHR30349">
    <property type="entry name" value="PHAGE INTEGRASE-RELATED"/>
    <property type="match status" value="1"/>
</dbReference>
<evidence type="ECO:0000259" key="2">
    <source>
        <dbReference type="PROSITE" id="PS51898"/>
    </source>
</evidence>